<dbReference type="Pfam" id="PF00578">
    <property type="entry name" value="AhpC-TSA"/>
    <property type="match status" value="1"/>
</dbReference>
<comment type="caution">
    <text evidence="2">The sequence shown here is derived from an EMBL/GenBank/DDBJ whole genome shotgun (WGS) entry which is preliminary data.</text>
</comment>
<dbReference type="Gene3D" id="3.40.30.10">
    <property type="entry name" value="Glutaredoxin"/>
    <property type="match status" value="1"/>
</dbReference>
<dbReference type="EMBL" id="JAFBRM010000001">
    <property type="protein sequence ID" value="MBM1712196.1"/>
    <property type="molecule type" value="Genomic_DNA"/>
</dbReference>
<dbReference type="InterPro" id="IPR013766">
    <property type="entry name" value="Thioredoxin_domain"/>
</dbReference>
<keyword evidence="3" id="KW-1185">Reference proteome</keyword>
<sequence length="175" mass="18707">MTGLTAGSIFPKQEVAKLGGGKVNLGAPEGGHDWQLVVVYRGLHCPICKTYLATLDGLVSDFNELGVDVVAVSGDPEGKAQAMADEKELSVKLGYGLSVAQMQALGLYVSDPRSPQETDRPFAEPGLFVINDKGEIQILDISNAPFARPDPESIRNGIKFIRANDYPIRGTHKAA</sequence>
<dbReference type="PROSITE" id="PS51352">
    <property type="entry name" value="THIOREDOXIN_2"/>
    <property type="match status" value="1"/>
</dbReference>
<evidence type="ECO:0000259" key="1">
    <source>
        <dbReference type="PROSITE" id="PS51352"/>
    </source>
</evidence>
<evidence type="ECO:0000313" key="2">
    <source>
        <dbReference type="EMBL" id="MBM1712196.1"/>
    </source>
</evidence>
<feature type="domain" description="Thioredoxin" evidence="1">
    <location>
        <begin position="4"/>
        <end position="163"/>
    </location>
</feature>
<dbReference type="InterPro" id="IPR000866">
    <property type="entry name" value="AhpC/TSA"/>
</dbReference>
<dbReference type="GO" id="GO:0016491">
    <property type="term" value="F:oxidoreductase activity"/>
    <property type="evidence" value="ECO:0007669"/>
    <property type="project" value="InterPro"/>
</dbReference>
<accession>A0AAE2VUZ3</accession>
<dbReference type="SUPFAM" id="SSF52833">
    <property type="entry name" value="Thioredoxin-like"/>
    <property type="match status" value="1"/>
</dbReference>
<dbReference type="GO" id="GO:0016209">
    <property type="term" value="F:antioxidant activity"/>
    <property type="evidence" value="ECO:0007669"/>
    <property type="project" value="InterPro"/>
</dbReference>
<dbReference type="Proteomes" id="UP000732193">
    <property type="component" value="Unassembled WGS sequence"/>
</dbReference>
<reference evidence="2 3" key="1">
    <citation type="submission" date="2021-01" db="EMBL/GenBank/DDBJ databases">
        <title>Diatom-associated Roseobacters Show Island Model of Population Structure.</title>
        <authorList>
            <person name="Qu L."/>
            <person name="Feng X."/>
            <person name="Chen Y."/>
            <person name="Li L."/>
            <person name="Wang X."/>
            <person name="Hu Z."/>
            <person name="Wang H."/>
            <person name="Luo H."/>
        </authorList>
    </citation>
    <scope>NUCLEOTIDE SEQUENCE [LARGE SCALE GENOMIC DNA]</scope>
    <source>
        <strain evidence="2 3">TR60-84</strain>
    </source>
</reference>
<proteinExistence type="predicted"/>
<gene>
    <name evidence="2" type="ORF">JQV55_01315</name>
</gene>
<dbReference type="InterPro" id="IPR036249">
    <property type="entry name" value="Thioredoxin-like_sf"/>
</dbReference>
<name>A0AAE2VUZ3_9RHOB</name>
<dbReference type="RefSeq" id="WP_203240996.1">
    <property type="nucleotide sequence ID" value="NZ_JAFBRH010000001.1"/>
</dbReference>
<evidence type="ECO:0000313" key="3">
    <source>
        <dbReference type="Proteomes" id="UP000732193"/>
    </source>
</evidence>
<dbReference type="AlphaFoldDB" id="A0AAE2VUZ3"/>
<protein>
    <submittedName>
        <fullName evidence="2">Redoxin domain-containing protein</fullName>
    </submittedName>
</protein>
<organism evidence="2 3">
    <name type="scientific">Sulfitobacter geojensis</name>
    <dbReference type="NCBI Taxonomy" id="1342299"/>
    <lineage>
        <taxon>Bacteria</taxon>
        <taxon>Pseudomonadati</taxon>
        <taxon>Pseudomonadota</taxon>
        <taxon>Alphaproteobacteria</taxon>
        <taxon>Rhodobacterales</taxon>
        <taxon>Roseobacteraceae</taxon>
        <taxon>Sulfitobacter</taxon>
    </lineage>
</organism>